<proteinExistence type="predicted"/>
<protein>
    <submittedName>
        <fullName evidence="2">Uncharacterized protein</fullName>
    </submittedName>
</protein>
<dbReference type="EMBL" id="LCAE01000049">
    <property type="protein sequence ID" value="KKR84165.1"/>
    <property type="molecule type" value="Genomic_DNA"/>
</dbReference>
<keyword evidence="1" id="KW-0472">Membrane</keyword>
<dbReference type="Proteomes" id="UP000033858">
    <property type="component" value="Unassembled WGS sequence"/>
</dbReference>
<reference evidence="2 3" key="1">
    <citation type="journal article" date="2015" name="Nature">
        <title>rRNA introns, odd ribosomes, and small enigmatic genomes across a large radiation of phyla.</title>
        <authorList>
            <person name="Brown C.T."/>
            <person name="Hug L.A."/>
            <person name="Thomas B.C."/>
            <person name="Sharon I."/>
            <person name="Castelle C.J."/>
            <person name="Singh A."/>
            <person name="Wilkins M.J."/>
            <person name="Williams K.H."/>
            <person name="Banfield J.F."/>
        </authorList>
    </citation>
    <scope>NUCLEOTIDE SEQUENCE [LARGE SCALE GENOMIC DNA]</scope>
</reference>
<name>A0A0G0WII8_9BACT</name>
<accession>A0A0G0WII8</accession>
<gene>
    <name evidence="2" type="ORF">UU32_C0049G0003</name>
</gene>
<organism evidence="2 3">
    <name type="scientific">Candidatus Woesebacteria bacterium GW2011_GWB1_41_10</name>
    <dbReference type="NCBI Taxonomy" id="1618577"/>
    <lineage>
        <taxon>Bacteria</taxon>
        <taxon>Candidatus Woeseibacteriota</taxon>
    </lineage>
</organism>
<keyword evidence="1" id="KW-1133">Transmembrane helix</keyword>
<keyword evidence="1" id="KW-0812">Transmembrane</keyword>
<evidence type="ECO:0000313" key="2">
    <source>
        <dbReference type="EMBL" id="KKR84165.1"/>
    </source>
</evidence>
<comment type="caution">
    <text evidence="2">The sequence shown here is derived from an EMBL/GenBank/DDBJ whole genome shotgun (WGS) entry which is preliminary data.</text>
</comment>
<dbReference type="AlphaFoldDB" id="A0A0G0WII8"/>
<sequence length="56" mass="5998">MIMTSGGNPERLKAGQELLTSAISGLILLIFSVFVLKFIGVDILKLCKFGFGLPCP</sequence>
<evidence type="ECO:0000256" key="1">
    <source>
        <dbReference type="SAM" id="Phobius"/>
    </source>
</evidence>
<evidence type="ECO:0000313" key="3">
    <source>
        <dbReference type="Proteomes" id="UP000033858"/>
    </source>
</evidence>
<feature type="transmembrane region" description="Helical" evidence="1">
    <location>
        <begin position="18"/>
        <end position="39"/>
    </location>
</feature>